<keyword evidence="2" id="KW-1185">Reference proteome</keyword>
<dbReference type="PANTHER" id="PTHR44102">
    <property type="entry name" value="PROTEIN NPG1"/>
    <property type="match status" value="1"/>
</dbReference>
<dbReference type="PANTHER" id="PTHR44102:SF4">
    <property type="entry name" value="PROTEIN NPGR1"/>
    <property type="match status" value="1"/>
</dbReference>
<dbReference type="OrthoDB" id="29013at2759"/>
<evidence type="ECO:0000313" key="1">
    <source>
        <dbReference type="EMBL" id="KAJ8546560.1"/>
    </source>
</evidence>
<proteinExistence type="predicted"/>
<comment type="caution">
    <text evidence="1">The sequence shown here is derived from an EMBL/GenBank/DDBJ whole genome shotgun (WGS) entry which is preliminary data.</text>
</comment>
<gene>
    <name evidence="1" type="ORF">K7X08_032634</name>
</gene>
<organism evidence="1 2">
    <name type="scientific">Anisodus acutangulus</name>
    <dbReference type="NCBI Taxonomy" id="402998"/>
    <lineage>
        <taxon>Eukaryota</taxon>
        <taxon>Viridiplantae</taxon>
        <taxon>Streptophyta</taxon>
        <taxon>Embryophyta</taxon>
        <taxon>Tracheophyta</taxon>
        <taxon>Spermatophyta</taxon>
        <taxon>Magnoliopsida</taxon>
        <taxon>eudicotyledons</taxon>
        <taxon>Gunneridae</taxon>
        <taxon>Pentapetalae</taxon>
        <taxon>asterids</taxon>
        <taxon>lamiids</taxon>
        <taxon>Solanales</taxon>
        <taxon>Solanaceae</taxon>
        <taxon>Solanoideae</taxon>
        <taxon>Hyoscyameae</taxon>
        <taxon>Anisodus</taxon>
    </lineage>
</organism>
<name>A0A9Q1LZW4_9SOLA</name>
<dbReference type="InterPro" id="IPR043376">
    <property type="entry name" value="NPG1-like"/>
</dbReference>
<dbReference type="AlphaFoldDB" id="A0A9Q1LZW4"/>
<sequence>MSKMLNGQIEWDSEIMSHLTVALTISENFESVADYIDQAGSRAKTWKLLDVVASAERRFEDAEAIVNLALNETGQVYEMEHLRLKVVL</sequence>
<dbReference type="Proteomes" id="UP001152561">
    <property type="component" value="Unassembled WGS sequence"/>
</dbReference>
<dbReference type="EMBL" id="JAJAGQ010000013">
    <property type="protein sequence ID" value="KAJ8546560.1"/>
    <property type="molecule type" value="Genomic_DNA"/>
</dbReference>
<protein>
    <submittedName>
        <fullName evidence="1">Uncharacterized protein</fullName>
    </submittedName>
</protein>
<accession>A0A9Q1LZW4</accession>
<evidence type="ECO:0000313" key="2">
    <source>
        <dbReference type="Proteomes" id="UP001152561"/>
    </source>
</evidence>
<reference evidence="2" key="1">
    <citation type="journal article" date="2023" name="Proc. Natl. Acad. Sci. U.S.A.">
        <title>Genomic and structural basis for evolution of tropane alkaloid biosynthesis.</title>
        <authorList>
            <person name="Wanga Y.-J."/>
            <person name="Taina T."/>
            <person name="Yua J.-Y."/>
            <person name="Lia J."/>
            <person name="Xua B."/>
            <person name="Chenc J."/>
            <person name="D'Auriad J.C."/>
            <person name="Huanga J.-P."/>
            <person name="Huanga S.-X."/>
        </authorList>
    </citation>
    <scope>NUCLEOTIDE SEQUENCE [LARGE SCALE GENOMIC DNA]</scope>
    <source>
        <strain evidence="2">cv. KIB-2019</strain>
    </source>
</reference>